<evidence type="ECO:0000256" key="3">
    <source>
        <dbReference type="SAM" id="Phobius"/>
    </source>
</evidence>
<sequence>MSMRVPTTFNEMFLFNSAVMGFANSLWMPMVLESFDAIVTNVANSYRLQEECDTLSLNIAKYKGTVNLREFKAVMLASLRSLVPKDWSSAHEVAWTWLWDNVERMLKNLIGKPAVQEKALARFITSLTEDSQNYLRRELFRRFFALAPAGQDHFKQSTTRLYFIADKVLEFPLEMFRDPKKMVEDLSALGLRHVGYGIPTELFAPFVSGAVEMVRTMTTDAKAEDGFRWSLSRVSRILVRTINEGSTIVMKAINTNNARQLEKAVSCAPRGKRSMWLLDITVGSQSISPLYWSIESGSLESAKAMIGDLLIIRADRDNYYYGADDLFTRHPDIIERLCADAEILLTGLFDGLIWRSRLTQNGQRRVNFYIKHLVQDADGKFSKCLDWLVEESDPKIMCHPAVVLFSDLVWGGLANRFFLLGKCWFLFTLCLFIVSQSILQHLNEGDQNQLTRTSIMAIRCFIYVGSLGREVQKQLSEAVADFRARRYIRLSGGICFPKYLGRWNNAVSFLLMLCVMLMLTQEPIIWCADNYDPNADSGRTSGFINGRNYDADLFTQHCPSSSLEVYAPVSMVAMLLYWTLIVDLTVFSTRVSAFVLVCGRTVSELGLFIMAMFFLIVAFSSAISSLKHHNDDFSGIAKGIMSLTELTLSMYPTTHFEVLAETTMVFVAVAVFTILGNIFLLNLLIAQLSCAYQSVHADLVGKIINQTMVGVSNTRWSRWLASLRLNERLEYNEGDVGVAGGLQILEPANANPTNVDQIQRFGGSTSPAMQWPAENAVDDESDKLERLEKVFLRATKKMTGGTRRDGQSGGSSFT</sequence>
<feature type="transmembrane region" description="Helical" evidence="3">
    <location>
        <begin position="12"/>
        <end position="32"/>
    </location>
</feature>
<dbReference type="GO" id="GO:0098703">
    <property type="term" value="P:calcium ion import across plasma membrane"/>
    <property type="evidence" value="ECO:0007669"/>
    <property type="project" value="TreeGrafter"/>
</dbReference>
<feature type="transmembrane region" description="Helical" evidence="3">
    <location>
        <begin position="575"/>
        <end position="598"/>
    </location>
</feature>
<dbReference type="GO" id="GO:0020037">
    <property type="term" value="F:heme binding"/>
    <property type="evidence" value="ECO:0007669"/>
    <property type="project" value="InterPro"/>
</dbReference>
<evidence type="ECO:0000256" key="2">
    <source>
        <dbReference type="SAM" id="MobiDB-lite"/>
    </source>
</evidence>
<dbReference type="Gene3D" id="1.10.490.10">
    <property type="entry name" value="Globins"/>
    <property type="match status" value="2"/>
</dbReference>
<keyword evidence="3" id="KW-0472">Membrane</keyword>
<feature type="transmembrane region" description="Helical" evidence="3">
    <location>
        <begin position="424"/>
        <end position="442"/>
    </location>
</feature>
<evidence type="ECO:0000313" key="5">
    <source>
        <dbReference type="Proteomes" id="UP000654075"/>
    </source>
</evidence>
<accession>A0A813H301</accession>
<dbReference type="Proteomes" id="UP000654075">
    <property type="component" value="Unassembled WGS sequence"/>
</dbReference>
<feature type="transmembrane region" description="Helical" evidence="3">
    <location>
        <begin position="506"/>
        <end position="526"/>
    </location>
</feature>
<dbReference type="AlphaFoldDB" id="A0A813H301"/>
<feature type="transmembrane region" description="Helical" evidence="3">
    <location>
        <begin position="664"/>
        <end position="685"/>
    </location>
</feature>
<dbReference type="InterPro" id="IPR044399">
    <property type="entry name" value="Mb-like_M"/>
</dbReference>
<gene>
    <name evidence="4" type="ORF">PGLA1383_LOCUS48085</name>
</gene>
<dbReference type="GO" id="GO:0005216">
    <property type="term" value="F:monoatomic ion channel activity"/>
    <property type="evidence" value="ECO:0007669"/>
    <property type="project" value="InterPro"/>
</dbReference>
<proteinExistence type="predicted"/>
<keyword evidence="3" id="KW-0812">Transmembrane</keyword>
<dbReference type="SUPFAM" id="SSF46458">
    <property type="entry name" value="Globin-like"/>
    <property type="match status" value="1"/>
</dbReference>
<dbReference type="PANTHER" id="PTHR10582">
    <property type="entry name" value="TRANSIENT RECEPTOR POTENTIAL ION CHANNEL PROTEIN"/>
    <property type="match status" value="1"/>
</dbReference>
<dbReference type="CDD" id="cd01040">
    <property type="entry name" value="Mb-like"/>
    <property type="match status" value="1"/>
</dbReference>
<dbReference type="GO" id="GO:0019825">
    <property type="term" value="F:oxygen binding"/>
    <property type="evidence" value="ECO:0007669"/>
    <property type="project" value="InterPro"/>
</dbReference>
<reference evidence="4" key="1">
    <citation type="submission" date="2021-02" db="EMBL/GenBank/DDBJ databases">
        <authorList>
            <person name="Dougan E. K."/>
            <person name="Rhodes N."/>
            <person name="Thang M."/>
            <person name="Chan C."/>
        </authorList>
    </citation>
    <scope>NUCLEOTIDE SEQUENCE</scope>
</reference>
<evidence type="ECO:0000256" key="1">
    <source>
        <dbReference type="ARBA" id="ARBA00022737"/>
    </source>
</evidence>
<dbReference type="InterPro" id="IPR009050">
    <property type="entry name" value="Globin-like_sf"/>
</dbReference>
<protein>
    <recommendedName>
        <fullName evidence="6">Ion transport domain-containing protein</fullName>
    </recommendedName>
</protein>
<name>A0A813H301_POLGL</name>
<dbReference type="InterPro" id="IPR024862">
    <property type="entry name" value="TRPV"/>
</dbReference>
<dbReference type="PANTHER" id="PTHR10582:SF2">
    <property type="entry name" value="INACTIVE"/>
    <property type="match status" value="1"/>
</dbReference>
<dbReference type="GO" id="GO:0005886">
    <property type="term" value="C:plasma membrane"/>
    <property type="evidence" value="ECO:0007669"/>
    <property type="project" value="TreeGrafter"/>
</dbReference>
<evidence type="ECO:0000313" key="4">
    <source>
        <dbReference type="EMBL" id="CAE8632102.1"/>
    </source>
</evidence>
<keyword evidence="3" id="KW-1133">Transmembrane helix</keyword>
<feature type="transmembrane region" description="Helical" evidence="3">
    <location>
        <begin position="605"/>
        <end position="623"/>
    </location>
</feature>
<feature type="region of interest" description="Disordered" evidence="2">
    <location>
        <begin position="795"/>
        <end position="814"/>
    </location>
</feature>
<organism evidence="4 5">
    <name type="scientific">Polarella glacialis</name>
    <name type="common">Dinoflagellate</name>
    <dbReference type="NCBI Taxonomy" id="89957"/>
    <lineage>
        <taxon>Eukaryota</taxon>
        <taxon>Sar</taxon>
        <taxon>Alveolata</taxon>
        <taxon>Dinophyceae</taxon>
        <taxon>Suessiales</taxon>
        <taxon>Suessiaceae</taxon>
        <taxon>Polarella</taxon>
    </lineage>
</organism>
<keyword evidence="1" id="KW-0677">Repeat</keyword>
<feature type="non-terminal residue" evidence="4">
    <location>
        <position position="1"/>
    </location>
</feature>
<dbReference type="EMBL" id="CAJNNV010030308">
    <property type="protein sequence ID" value="CAE8632102.1"/>
    <property type="molecule type" value="Genomic_DNA"/>
</dbReference>
<evidence type="ECO:0008006" key="6">
    <source>
        <dbReference type="Google" id="ProtNLM"/>
    </source>
</evidence>
<keyword evidence="5" id="KW-1185">Reference proteome</keyword>
<dbReference type="OrthoDB" id="421651at2759"/>
<dbReference type="InterPro" id="IPR012292">
    <property type="entry name" value="Globin/Proto"/>
</dbReference>
<comment type="caution">
    <text evidence="4">The sequence shown here is derived from an EMBL/GenBank/DDBJ whole genome shotgun (WGS) entry which is preliminary data.</text>
</comment>